<reference evidence="3 4" key="1">
    <citation type="submission" date="2020-01" db="EMBL/GenBank/DDBJ databases">
        <title>Genome analysis of Anaerocolumna sp. CBA3638.</title>
        <authorList>
            <person name="Kim J."/>
            <person name="Roh S.W."/>
        </authorList>
    </citation>
    <scope>NUCLEOTIDE SEQUENCE [LARGE SCALE GENOMIC DNA]</scope>
    <source>
        <strain evidence="3 4">CBA3638</strain>
    </source>
</reference>
<dbReference type="RefSeq" id="WP_161839353.1">
    <property type="nucleotide sequence ID" value="NZ_CP048000.1"/>
</dbReference>
<proteinExistence type="predicted"/>
<accession>A0A6P1TMU1</accession>
<dbReference type="Proteomes" id="UP000464314">
    <property type="component" value="Chromosome"/>
</dbReference>
<keyword evidence="4" id="KW-1185">Reference proteome</keyword>
<feature type="compositionally biased region" description="Basic and acidic residues" evidence="1">
    <location>
        <begin position="1"/>
        <end position="17"/>
    </location>
</feature>
<name>A0A6P1TMU1_9FIRM</name>
<evidence type="ECO:0000256" key="2">
    <source>
        <dbReference type="SAM" id="Phobius"/>
    </source>
</evidence>
<dbReference type="KEGG" id="anr:Ana3638_18500"/>
<evidence type="ECO:0000313" key="4">
    <source>
        <dbReference type="Proteomes" id="UP000464314"/>
    </source>
</evidence>
<evidence type="ECO:0000313" key="3">
    <source>
        <dbReference type="EMBL" id="QHQ62530.1"/>
    </source>
</evidence>
<feature type="region of interest" description="Disordered" evidence="1">
    <location>
        <begin position="1"/>
        <end position="45"/>
    </location>
</feature>
<dbReference type="AlphaFoldDB" id="A0A6P1TMU1"/>
<keyword evidence="2" id="KW-0472">Membrane</keyword>
<organism evidence="3 4">
    <name type="scientific">Anaerocolumna sedimenticola</name>
    <dbReference type="NCBI Taxonomy" id="2696063"/>
    <lineage>
        <taxon>Bacteria</taxon>
        <taxon>Bacillati</taxon>
        <taxon>Bacillota</taxon>
        <taxon>Clostridia</taxon>
        <taxon>Lachnospirales</taxon>
        <taxon>Lachnospiraceae</taxon>
        <taxon>Anaerocolumna</taxon>
    </lineage>
</organism>
<feature type="transmembrane region" description="Helical" evidence="2">
    <location>
        <begin position="94"/>
        <end position="114"/>
    </location>
</feature>
<keyword evidence="2" id="KW-1133">Transmembrane helix</keyword>
<protein>
    <submittedName>
        <fullName evidence="3">Uncharacterized protein</fullName>
    </submittedName>
</protein>
<evidence type="ECO:0000256" key="1">
    <source>
        <dbReference type="SAM" id="MobiDB-lite"/>
    </source>
</evidence>
<keyword evidence="2" id="KW-0812">Transmembrane</keyword>
<dbReference type="EMBL" id="CP048000">
    <property type="protein sequence ID" value="QHQ62530.1"/>
    <property type="molecule type" value="Genomic_DNA"/>
</dbReference>
<sequence>MEVNAEVEKDKKVDKKKAEKVKKSKTEKNTVKKEKKIQAKNTSDEETKVVEKKVKVKKTAKKKPEKKKVAKVQKEPKVKEVIQEIDDNVKINKLAVIFVMTFFILIGGFVIIGTNQYSYSLDIKNANINFSRQRYTEAYNEIYGLDIKKKDKETYEKIMTVMFVNKELNSYNNYMDIKMYPQALDSLLKGIERYDKYIKHATDLGIQKDMENVKKKIMKELKQKFDLTEEEAIALNESGDQTEYSIKVFNTVLEKMK</sequence>
<gene>
    <name evidence="3" type="ORF">Ana3638_18500</name>
</gene>